<evidence type="ECO:0000313" key="3">
    <source>
        <dbReference type="Proteomes" id="UP000431533"/>
    </source>
</evidence>
<dbReference type="EMBL" id="QGMH01000011">
    <property type="protein sequence ID" value="TVY30063.1"/>
    <property type="molecule type" value="Genomic_DNA"/>
</dbReference>
<proteinExistence type="predicted"/>
<protein>
    <submittedName>
        <fullName evidence="2">Uncharacterized protein</fullName>
    </submittedName>
</protein>
<sequence length="97" mass="10564">MPPHQTQSGELGLSTRNESLPTPSNSPTQHREWHSHPEADAAAETVEDEADFPEEEIVGDAEAFLEAVVIVGDEEGSQEVDEVSTLFLSYSREISIG</sequence>
<organism evidence="2 3">
    <name type="scientific">Lachnellula hyalina</name>
    <dbReference type="NCBI Taxonomy" id="1316788"/>
    <lineage>
        <taxon>Eukaryota</taxon>
        <taxon>Fungi</taxon>
        <taxon>Dikarya</taxon>
        <taxon>Ascomycota</taxon>
        <taxon>Pezizomycotina</taxon>
        <taxon>Leotiomycetes</taxon>
        <taxon>Helotiales</taxon>
        <taxon>Lachnaceae</taxon>
        <taxon>Lachnellula</taxon>
    </lineage>
</organism>
<feature type="compositionally biased region" description="Polar residues" evidence="1">
    <location>
        <begin position="1"/>
        <end position="28"/>
    </location>
</feature>
<name>A0A8H8R8Q1_9HELO</name>
<reference evidence="2 3" key="1">
    <citation type="submission" date="2018-05" db="EMBL/GenBank/DDBJ databases">
        <title>Genome sequencing and assembly of the regulated plant pathogen Lachnellula willkommii and related sister species for the development of diagnostic species identification markers.</title>
        <authorList>
            <person name="Giroux E."/>
            <person name="Bilodeau G."/>
        </authorList>
    </citation>
    <scope>NUCLEOTIDE SEQUENCE [LARGE SCALE GENOMIC DNA]</scope>
    <source>
        <strain evidence="2 3">CBS 185.66</strain>
    </source>
</reference>
<comment type="caution">
    <text evidence="2">The sequence shown here is derived from an EMBL/GenBank/DDBJ whole genome shotgun (WGS) entry which is preliminary data.</text>
</comment>
<dbReference type="RefSeq" id="XP_031008849.1">
    <property type="nucleotide sequence ID" value="XM_031147560.1"/>
</dbReference>
<keyword evidence="3" id="KW-1185">Reference proteome</keyword>
<evidence type="ECO:0000256" key="1">
    <source>
        <dbReference type="SAM" id="MobiDB-lite"/>
    </source>
</evidence>
<dbReference type="AlphaFoldDB" id="A0A8H8R8Q1"/>
<feature type="region of interest" description="Disordered" evidence="1">
    <location>
        <begin position="1"/>
        <end position="51"/>
    </location>
</feature>
<accession>A0A8H8R8Q1</accession>
<dbReference type="Proteomes" id="UP000431533">
    <property type="component" value="Unassembled WGS sequence"/>
</dbReference>
<feature type="compositionally biased region" description="Basic and acidic residues" evidence="1">
    <location>
        <begin position="29"/>
        <end position="39"/>
    </location>
</feature>
<dbReference type="GeneID" id="41982783"/>
<evidence type="ECO:0000313" key="2">
    <source>
        <dbReference type="EMBL" id="TVY30063.1"/>
    </source>
</evidence>
<gene>
    <name evidence="2" type="ORF">LHYA1_G002585</name>
</gene>